<sequence>MSRRDMMPLSPVLVVYIFDVWGMDFIGPFLLSFGNEYILVAMDYVSKWVEAHATRTNDHKVVIKFVQSHIFSHFGFPRAIICDGGSHFKHWNVGALLKKHLITHKIATTYHPQTSGQVEVCNRELKRILEKIVRPDRKDWSLRLDDALWAYRTTYKTPIGISPYRLVFGKACHVPVELEHRALWAIRQFNFDMKTTGSNSAIQLLELGEWCIYAYESARTYKDMTKDFHDKHIVRKSFEPNQKVWLFNSKLHLFSSKIRSRWDGPFVVTEVFPHGAVTIKNPTNGSIFKVNGQCLKPYVEGITDGQIIESVDLIDHVYTPI</sequence>
<dbReference type="InterPro" id="IPR001584">
    <property type="entry name" value="Integrase_cat-core"/>
</dbReference>
<dbReference type="GO" id="GO:0015074">
    <property type="term" value="P:DNA integration"/>
    <property type="evidence" value="ECO:0007669"/>
    <property type="project" value="InterPro"/>
</dbReference>
<dbReference type="Pfam" id="PF00665">
    <property type="entry name" value="rve"/>
    <property type="match status" value="1"/>
</dbReference>
<dbReference type="PANTHER" id="PTHR47266">
    <property type="entry name" value="ENDONUCLEASE-RELATED"/>
    <property type="match status" value="1"/>
</dbReference>
<reference evidence="4" key="1">
    <citation type="submission" date="2016-04" db="EMBL/GenBank/DDBJ databases">
        <title>Cephalotus genome sequencing.</title>
        <authorList>
            <person name="Fukushima K."/>
            <person name="Hasebe M."/>
            <person name="Fang X."/>
        </authorList>
    </citation>
    <scope>NUCLEOTIDE SEQUENCE [LARGE SCALE GENOMIC DNA]</scope>
    <source>
        <strain evidence="4">cv. St1</strain>
    </source>
</reference>
<dbReference type="AlphaFoldDB" id="A0A1Q3BX25"/>
<dbReference type="InterPro" id="IPR052160">
    <property type="entry name" value="Gypsy_RT_Integrase-like"/>
</dbReference>
<dbReference type="SUPFAM" id="SSF53098">
    <property type="entry name" value="Ribonuclease H-like"/>
    <property type="match status" value="1"/>
</dbReference>
<evidence type="ECO:0000256" key="1">
    <source>
        <dbReference type="SAM" id="Phobius"/>
    </source>
</evidence>
<dbReference type="GO" id="GO:0003676">
    <property type="term" value="F:nucleic acid binding"/>
    <property type="evidence" value="ECO:0007669"/>
    <property type="project" value="InterPro"/>
</dbReference>
<name>A0A1Q3BX25_CEPFO</name>
<dbReference type="Gene3D" id="3.30.420.10">
    <property type="entry name" value="Ribonuclease H-like superfamily/Ribonuclease H"/>
    <property type="match status" value="1"/>
</dbReference>
<feature type="transmembrane region" description="Helical" evidence="1">
    <location>
        <begin position="12"/>
        <end position="31"/>
    </location>
</feature>
<dbReference type="InterPro" id="IPR012337">
    <property type="entry name" value="RNaseH-like_sf"/>
</dbReference>
<evidence type="ECO:0000313" key="4">
    <source>
        <dbReference type="Proteomes" id="UP000187406"/>
    </source>
</evidence>
<keyword evidence="1" id="KW-1133">Transmembrane helix</keyword>
<dbReference type="InParanoid" id="A0A1Q3BX25"/>
<dbReference type="Proteomes" id="UP000187406">
    <property type="component" value="Unassembled WGS sequence"/>
</dbReference>
<organism evidence="3 4">
    <name type="scientific">Cephalotus follicularis</name>
    <name type="common">Albany pitcher plant</name>
    <dbReference type="NCBI Taxonomy" id="3775"/>
    <lineage>
        <taxon>Eukaryota</taxon>
        <taxon>Viridiplantae</taxon>
        <taxon>Streptophyta</taxon>
        <taxon>Embryophyta</taxon>
        <taxon>Tracheophyta</taxon>
        <taxon>Spermatophyta</taxon>
        <taxon>Magnoliopsida</taxon>
        <taxon>eudicotyledons</taxon>
        <taxon>Gunneridae</taxon>
        <taxon>Pentapetalae</taxon>
        <taxon>rosids</taxon>
        <taxon>fabids</taxon>
        <taxon>Oxalidales</taxon>
        <taxon>Cephalotaceae</taxon>
        <taxon>Cephalotus</taxon>
    </lineage>
</organism>
<proteinExistence type="predicted"/>
<accession>A0A1Q3BX25</accession>
<feature type="domain" description="Integrase catalytic" evidence="2">
    <location>
        <begin position="7"/>
        <end position="171"/>
    </location>
</feature>
<evidence type="ECO:0000313" key="3">
    <source>
        <dbReference type="EMBL" id="GAV72429.1"/>
    </source>
</evidence>
<keyword evidence="1" id="KW-0812">Transmembrane</keyword>
<keyword evidence="1" id="KW-0472">Membrane</keyword>
<dbReference type="OrthoDB" id="1700743at2759"/>
<keyword evidence="4" id="KW-1185">Reference proteome</keyword>
<protein>
    <submittedName>
        <fullName evidence="3">Rve domain-containing protein</fullName>
    </submittedName>
</protein>
<evidence type="ECO:0000259" key="2">
    <source>
        <dbReference type="PROSITE" id="PS50994"/>
    </source>
</evidence>
<dbReference type="PROSITE" id="PS50994">
    <property type="entry name" value="INTEGRASE"/>
    <property type="match status" value="1"/>
</dbReference>
<gene>
    <name evidence="3" type="ORF">CFOL_v3_15917</name>
</gene>
<dbReference type="EMBL" id="BDDD01001003">
    <property type="protein sequence ID" value="GAV72429.1"/>
    <property type="molecule type" value="Genomic_DNA"/>
</dbReference>
<comment type="caution">
    <text evidence="3">The sequence shown here is derived from an EMBL/GenBank/DDBJ whole genome shotgun (WGS) entry which is preliminary data.</text>
</comment>
<dbReference type="InterPro" id="IPR036397">
    <property type="entry name" value="RNaseH_sf"/>
</dbReference>